<feature type="domain" description="Glycosyltransferase subfamily 4-like N-terminal" evidence="4">
    <location>
        <begin position="47"/>
        <end position="192"/>
    </location>
</feature>
<reference evidence="5 6" key="1">
    <citation type="submission" date="2024-09" db="EMBL/GenBank/DDBJ databases">
        <authorList>
            <person name="Sun Q."/>
            <person name="Mori K."/>
        </authorList>
    </citation>
    <scope>NUCLEOTIDE SEQUENCE [LARGE SCALE GENOMIC DNA]</scope>
    <source>
        <strain evidence="5 6">CCM 7904</strain>
    </source>
</reference>
<dbReference type="SUPFAM" id="SSF53756">
    <property type="entry name" value="UDP-Glycosyltransferase/glycogen phosphorylase"/>
    <property type="match status" value="1"/>
</dbReference>
<proteinExistence type="predicted"/>
<dbReference type="PANTHER" id="PTHR12526:SF510">
    <property type="entry name" value="D-INOSITOL 3-PHOSPHATE GLYCOSYLTRANSFERASE"/>
    <property type="match status" value="1"/>
</dbReference>
<name>A0ABV6CMG1_9RHOB</name>
<gene>
    <name evidence="5" type="ORF">ACFFIZ_16845</name>
</gene>
<dbReference type="CDD" id="cd03801">
    <property type="entry name" value="GT4_PimA-like"/>
    <property type="match status" value="1"/>
</dbReference>
<keyword evidence="1 5" id="KW-0328">Glycosyltransferase</keyword>
<keyword evidence="2 5" id="KW-0808">Transferase</keyword>
<evidence type="ECO:0000256" key="2">
    <source>
        <dbReference type="ARBA" id="ARBA00022679"/>
    </source>
</evidence>
<dbReference type="Pfam" id="PF13692">
    <property type="entry name" value="Glyco_trans_1_4"/>
    <property type="match status" value="1"/>
</dbReference>
<comment type="caution">
    <text evidence="5">The sequence shown here is derived from an EMBL/GenBank/DDBJ whole genome shotgun (WGS) entry which is preliminary data.</text>
</comment>
<protein>
    <submittedName>
        <fullName evidence="5">Glycosyltransferase family 4 protein</fullName>
        <ecNumber evidence="5">2.4.-.-</ecNumber>
    </submittedName>
</protein>
<accession>A0ABV6CMG1</accession>
<evidence type="ECO:0000256" key="3">
    <source>
        <dbReference type="SAM" id="MobiDB-lite"/>
    </source>
</evidence>
<keyword evidence="6" id="KW-1185">Reference proteome</keyword>
<dbReference type="GO" id="GO:0016757">
    <property type="term" value="F:glycosyltransferase activity"/>
    <property type="evidence" value="ECO:0007669"/>
    <property type="project" value="UniProtKB-KW"/>
</dbReference>
<evidence type="ECO:0000259" key="4">
    <source>
        <dbReference type="Pfam" id="PF13579"/>
    </source>
</evidence>
<feature type="compositionally biased region" description="Polar residues" evidence="3">
    <location>
        <begin position="12"/>
        <end position="21"/>
    </location>
</feature>
<evidence type="ECO:0000256" key="1">
    <source>
        <dbReference type="ARBA" id="ARBA00022676"/>
    </source>
</evidence>
<dbReference type="Proteomes" id="UP001589795">
    <property type="component" value="Unassembled WGS sequence"/>
</dbReference>
<dbReference type="InterPro" id="IPR028098">
    <property type="entry name" value="Glyco_trans_4-like_N"/>
</dbReference>
<evidence type="ECO:0000313" key="5">
    <source>
        <dbReference type="EMBL" id="MFC0201931.1"/>
    </source>
</evidence>
<organism evidence="5 6">
    <name type="scientific">Paracoccus rhizosphaerae</name>
    <dbReference type="NCBI Taxonomy" id="1133347"/>
    <lineage>
        <taxon>Bacteria</taxon>
        <taxon>Pseudomonadati</taxon>
        <taxon>Pseudomonadota</taxon>
        <taxon>Alphaproteobacteria</taxon>
        <taxon>Rhodobacterales</taxon>
        <taxon>Paracoccaceae</taxon>
        <taxon>Paracoccus</taxon>
    </lineage>
</organism>
<dbReference type="Gene3D" id="3.40.50.2000">
    <property type="entry name" value="Glycogen Phosphorylase B"/>
    <property type="match status" value="2"/>
</dbReference>
<dbReference type="EMBL" id="JBHLWQ010000156">
    <property type="protein sequence ID" value="MFC0201931.1"/>
    <property type="molecule type" value="Genomic_DNA"/>
</dbReference>
<dbReference type="RefSeq" id="WP_265508467.1">
    <property type="nucleotide sequence ID" value="NZ_JAOTBE010000079.1"/>
</dbReference>
<feature type="region of interest" description="Disordered" evidence="3">
    <location>
        <begin position="1"/>
        <end position="24"/>
    </location>
</feature>
<evidence type="ECO:0000313" key="6">
    <source>
        <dbReference type="Proteomes" id="UP001589795"/>
    </source>
</evidence>
<dbReference type="Pfam" id="PF13579">
    <property type="entry name" value="Glyco_trans_4_4"/>
    <property type="match status" value="1"/>
</dbReference>
<sequence length="396" mass="43494">MSRLAALPVQATGDQMTSPATAQDRERSRLRVLLLVSDLEDYTIAFANGLAHHADVILAVPRRQYAALAGWMDPGVDLRLLDWPRHRSPANIGLIAGLWRLVRRERPDVIHLLSNNTLWLNLVAPFWRGIPVVTTVHDVTLHPGDRETATLPAWAPRLMARQSAHIVVHGDGLKAHAVKVFGKDGRAVHVLPHPAMPRYALLAEREGLRRRSDGTFRVLMFGRIFAYKGLDLLVRAESLLRDMPDLRIVVAGRGDDPMTMRDRMGDPTRYDIRHRFILDQEVAQLFLDADIVVLPYSEASQSGVLHLAGTFGRPVIATDVGEVGPAVRDHDLGLVVPVADAQALASAIRRLAGDATLRGKLGQRAHNWAQGDNSPQAVGARSACLYRSIIDGGTAS</sequence>
<dbReference type="EC" id="2.4.-.-" evidence="5"/>
<dbReference type="PANTHER" id="PTHR12526">
    <property type="entry name" value="GLYCOSYLTRANSFERASE"/>
    <property type="match status" value="1"/>
</dbReference>